<sequence>MEMFRDYKKGGYNLEGTQVTDQRLISLIILITLADNSALISGEKIKRKGVVKYVCRVK</sequence>
<protein>
    <submittedName>
        <fullName evidence="1">Uncharacterized protein</fullName>
    </submittedName>
</protein>
<reference evidence="1" key="1">
    <citation type="submission" date="2022-06" db="EMBL/GenBank/DDBJ databases">
        <title>New cyanobacteria of genus Symplocastrum in benthos of Lake Baikal.</title>
        <authorList>
            <person name="Sorokovikova E."/>
            <person name="Tikhonova I."/>
            <person name="Krasnopeev A."/>
            <person name="Evseev P."/>
            <person name="Gladkikh A."/>
            <person name="Belykh O."/>
        </authorList>
    </citation>
    <scope>NUCLEOTIDE SEQUENCE</scope>
    <source>
        <strain evidence="1">BBK-W-15</strain>
    </source>
</reference>
<comment type="caution">
    <text evidence="1">The sequence shown here is derived from an EMBL/GenBank/DDBJ whole genome shotgun (WGS) entry which is preliminary data.</text>
</comment>
<dbReference type="Proteomes" id="UP001204953">
    <property type="component" value="Unassembled WGS sequence"/>
</dbReference>
<dbReference type="AlphaFoldDB" id="A0AAE3KQE0"/>
<keyword evidence="2" id="KW-1185">Reference proteome</keyword>
<evidence type="ECO:0000313" key="1">
    <source>
        <dbReference type="EMBL" id="MCP2732420.1"/>
    </source>
</evidence>
<evidence type="ECO:0000313" key="2">
    <source>
        <dbReference type="Proteomes" id="UP001204953"/>
    </source>
</evidence>
<dbReference type="EMBL" id="JAMZMM010000594">
    <property type="protein sequence ID" value="MCP2732420.1"/>
    <property type="molecule type" value="Genomic_DNA"/>
</dbReference>
<gene>
    <name evidence="1" type="ORF">NJ959_28720</name>
</gene>
<organism evidence="1 2">
    <name type="scientific">Limnofasciculus baicalensis BBK-W-15</name>
    <dbReference type="NCBI Taxonomy" id="2699891"/>
    <lineage>
        <taxon>Bacteria</taxon>
        <taxon>Bacillati</taxon>
        <taxon>Cyanobacteriota</taxon>
        <taxon>Cyanophyceae</taxon>
        <taxon>Coleofasciculales</taxon>
        <taxon>Coleofasciculaceae</taxon>
        <taxon>Limnofasciculus</taxon>
        <taxon>Limnofasciculus baicalensis</taxon>
    </lineage>
</organism>
<name>A0AAE3KQE0_9CYAN</name>
<dbReference type="RefSeq" id="WP_254015134.1">
    <property type="nucleotide sequence ID" value="NZ_JAMZMM010000594.1"/>
</dbReference>
<proteinExistence type="predicted"/>
<accession>A0AAE3KQE0</accession>